<evidence type="ECO:0000256" key="1">
    <source>
        <dbReference type="SAM" id="SignalP"/>
    </source>
</evidence>
<accession>W0SK99</accession>
<dbReference type="STRING" id="1223802.SUTH_03440"/>
<dbReference type="InterPro" id="IPR038162">
    <property type="entry name" value="SoxY_sf"/>
</dbReference>
<protein>
    <recommendedName>
        <fullName evidence="2">Ig-like SoxY domain-containing protein</fullName>
    </recommendedName>
</protein>
<dbReference type="AlphaFoldDB" id="W0SK99"/>
<dbReference type="NCBIfam" id="TIGR04488">
    <property type="entry name" value="SoxY_true_GGCGG"/>
    <property type="match status" value="1"/>
</dbReference>
<sequence length="150" mass="15312">MILKGSAGGSVLACALASGLLRPTAAFAIDWNKTGFEAKAVADALKHIGAAGATESAEILIKAPDIAENGAVIPIEVTSRIAGAESISLLVEKNPFPLLAHVDLVNGTEGYINTRFKMGQTSVVKVVVKAGGKHYIASREVKVTIGGCGG</sequence>
<name>W0SK99_9PROT</name>
<proteinExistence type="predicted"/>
<evidence type="ECO:0000259" key="2">
    <source>
        <dbReference type="Pfam" id="PF13501"/>
    </source>
</evidence>
<dbReference type="Proteomes" id="UP000031637">
    <property type="component" value="Chromosome"/>
</dbReference>
<feature type="chain" id="PRO_5004795231" description="Ig-like SoxY domain-containing protein" evidence="1">
    <location>
        <begin position="29"/>
        <end position="150"/>
    </location>
</feature>
<dbReference type="Gene3D" id="2.60.40.2470">
    <property type="entry name" value="SoxY domain"/>
    <property type="match status" value="1"/>
</dbReference>
<dbReference type="KEGG" id="shd:SUTH_03440"/>
<feature type="signal peptide" evidence="1">
    <location>
        <begin position="1"/>
        <end position="28"/>
    </location>
</feature>
<gene>
    <name evidence="3" type="primary">soxY</name>
    <name evidence="3" type="ORF">SUTH_03440</name>
</gene>
<dbReference type="InterPro" id="IPR032711">
    <property type="entry name" value="SoxY"/>
</dbReference>
<dbReference type="Pfam" id="PF13501">
    <property type="entry name" value="SoxY"/>
    <property type="match status" value="1"/>
</dbReference>
<keyword evidence="4" id="KW-1185">Reference proteome</keyword>
<dbReference type="EMBL" id="AP012547">
    <property type="protein sequence ID" value="BAO31210.1"/>
    <property type="molecule type" value="Genomic_DNA"/>
</dbReference>
<reference evidence="3 4" key="1">
    <citation type="journal article" date="2014" name="Syst. Appl. Microbiol.">
        <title>Complete genomes of freshwater sulfur oxidizers Sulfuricella denitrificans skB26 and Sulfuritalea hydrogenivorans sk43H: genetic insights into the sulfur oxidation pathway of betaproteobacteria.</title>
        <authorList>
            <person name="Watanabe T."/>
            <person name="Kojima H."/>
            <person name="Fukui M."/>
        </authorList>
    </citation>
    <scope>NUCLEOTIDE SEQUENCE [LARGE SCALE GENOMIC DNA]</scope>
    <source>
        <strain evidence="3">DSM22779</strain>
    </source>
</reference>
<organism evidence="3 4">
    <name type="scientific">Sulfuritalea hydrogenivorans sk43H</name>
    <dbReference type="NCBI Taxonomy" id="1223802"/>
    <lineage>
        <taxon>Bacteria</taxon>
        <taxon>Pseudomonadati</taxon>
        <taxon>Pseudomonadota</taxon>
        <taxon>Betaproteobacteria</taxon>
        <taxon>Nitrosomonadales</taxon>
        <taxon>Sterolibacteriaceae</taxon>
        <taxon>Sulfuritalea</taxon>
    </lineage>
</organism>
<dbReference type="InterPro" id="IPR016568">
    <property type="entry name" value="Sulphur_oxidation_SoxY"/>
</dbReference>
<keyword evidence="1" id="KW-0732">Signal</keyword>
<dbReference type="HOGENOM" id="CLU_118521_0_0_4"/>
<evidence type="ECO:0000313" key="3">
    <source>
        <dbReference type="EMBL" id="BAO31210.1"/>
    </source>
</evidence>
<dbReference type="PIRSF" id="PIRSF010312">
    <property type="entry name" value="Sulphur_oxidation_SoxY"/>
    <property type="match status" value="1"/>
</dbReference>
<evidence type="ECO:0000313" key="4">
    <source>
        <dbReference type="Proteomes" id="UP000031637"/>
    </source>
</evidence>
<feature type="domain" description="Ig-like SoxY" evidence="2">
    <location>
        <begin position="49"/>
        <end position="148"/>
    </location>
</feature>